<feature type="region of interest" description="Disordered" evidence="1">
    <location>
        <begin position="264"/>
        <end position="396"/>
    </location>
</feature>
<keyword evidence="2" id="KW-0732">Signal</keyword>
<evidence type="ECO:0000313" key="3">
    <source>
        <dbReference type="EMBL" id="SOC80055.1"/>
    </source>
</evidence>
<feature type="compositionally biased region" description="Basic and acidic residues" evidence="1">
    <location>
        <begin position="331"/>
        <end position="340"/>
    </location>
</feature>
<keyword evidence="4" id="KW-1185">Reference proteome</keyword>
<proteinExistence type="predicted"/>
<dbReference type="EMBL" id="OCMF01000002">
    <property type="protein sequence ID" value="SOC80055.1"/>
    <property type="molecule type" value="Genomic_DNA"/>
</dbReference>
<gene>
    <name evidence="3" type="ORF">SAMN06296241_1599</name>
</gene>
<organism evidence="3 4">
    <name type="scientific">Salinimicrobium sediminis</name>
    <dbReference type="NCBI Taxonomy" id="1343891"/>
    <lineage>
        <taxon>Bacteria</taxon>
        <taxon>Pseudomonadati</taxon>
        <taxon>Bacteroidota</taxon>
        <taxon>Flavobacteriia</taxon>
        <taxon>Flavobacteriales</taxon>
        <taxon>Flavobacteriaceae</taxon>
        <taxon>Salinimicrobium</taxon>
    </lineage>
</organism>
<dbReference type="OrthoDB" id="750023at2"/>
<protein>
    <recommendedName>
        <fullName evidence="5">WG containing repeat-containing protein</fullName>
    </recommendedName>
</protein>
<feature type="chain" id="PRO_5012583444" description="WG containing repeat-containing protein" evidence="2">
    <location>
        <begin position="20"/>
        <end position="396"/>
    </location>
</feature>
<sequence length="396" mass="46464">MKKFYLIFAFLTLGLTATAATPSFGSPYRGEAFIFVERGVEFAVFPDGQFDFFFNPRGNFNRIPSHINYSFNSGYNYGPFIQYDDYGAVIQIENVPVYYDHYGRLIQAGRVRIGYNHFGMVDRIGNMFLHYNFYNQLTHTSGFINSRNASYVYRPWHDHYVRPYTYSVVYHQPYRLYYTPNRMKYSYYRNYYETHYYNNNFHQRYYLPGDPVTSYHRGRRVDSPRKIESQLPTRITATPDRNERIIRTQTDDRKFENTRAVERTRTSRVETPNVQRRTAVESRSSRVEAPVRTNSVQTQRRTTTVETPAVQRNVESRTRSTRMETPAVQRNVERHTRSARVETPAVQRSVPQNNSPEREVQAATRRTEASPAANAVPSERTPEPVPTRGTRSSRGQ</sequence>
<dbReference type="AlphaFoldDB" id="A0A285X413"/>
<dbReference type="Proteomes" id="UP000219193">
    <property type="component" value="Unassembled WGS sequence"/>
</dbReference>
<evidence type="ECO:0008006" key="5">
    <source>
        <dbReference type="Google" id="ProtNLM"/>
    </source>
</evidence>
<feature type="signal peptide" evidence="2">
    <location>
        <begin position="1"/>
        <end position="19"/>
    </location>
</feature>
<feature type="compositionally biased region" description="Basic and acidic residues" evidence="1">
    <location>
        <begin position="356"/>
        <end position="368"/>
    </location>
</feature>
<feature type="compositionally biased region" description="Low complexity" evidence="1">
    <location>
        <begin position="291"/>
        <end position="307"/>
    </location>
</feature>
<reference evidence="4" key="1">
    <citation type="submission" date="2017-09" db="EMBL/GenBank/DDBJ databases">
        <authorList>
            <person name="Varghese N."/>
            <person name="Submissions S."/>
        </authorList>
    </citation>
    <scope>NUCLEOTIDE SEQUENCE [LARGE SCALE GENOMIC DNA]</scope>
    <source>
        <strain evidence="4">CGMCC 1.12641</strain>
    </source>
</reference>
<evidence type="ECO:0000256" key="2">
    <source>
        <dbReference type="SAM" id="SignalP"/>
    </source>
</evidence>
<name>A0A285X413_9FLAO</name>
<accession>A0A285X413</accession>
<evidence type="ECO:0000313" key="4">
    <source>
        <dbReference type="Proteomes" id="UP000219193"/>
    </source>
</evidence>
<dbReference type="RefSeq" id="WP_097055856.1">
    <property type="nucleotide sequence ID" value="NZ_OCMF01000002.1"/>
</dbReference>
<evidence type="ECO:0000256" key="1">
    <source>
        <dbReference type="SAM" id="MobiDB-lite"/>
    </source>
</evidence>